<dbReference type="KEGG" id="csb:CLSA_c39430"/>
<reference evidence="1 2" key="1">
    <citation type="journal article" date="2013" name="Genome Announc.">
        <title>Complete Genome Sequence of the Solvent Producer Clostridium saccharobutylicum NCP262 (DSM 13864).</title>
        <authorList>
            <person name="Poehlein A."/>
            <person name="Hartwich K."/>
            <person name="Krabben P."/>
            <person name="Ehrenreich A."/>
            <person name="Liebl W."/>
            <person name="Durre P."/>
            <person name="Gottschalk G."/>
            <person name="Daniel R."/>
        </authorList>
    </citation>
    <scope>NUCLEOTIDE SEQUENCE [LARGE SCALE GENOMIC DNA]</scope>
    <source>
        <strain evidence="1">DSM 13864</strain>
    </source>
</reference>
<evidence type="ECO:0000313" key="2">
    <source>
        <dbReference type="Proteomes" id="UP000017118"/>
    </source>
</evidence>
<dbReference type="EMBL" id="CP006721">
    <property type="protein sequence ID" value="AGX44903.1"/>
    <property type="molecule type" value="Genomic_DNA"/>
</dbReference>
<evidence type="ECO:0000313" key="1">
    <source>
        <dbReference type="EMBL" id="AGX44903.1"/>
    </source>
</evidence>
<organism evidence="1 2">
    <name type="scientific">Clostridium saccharobutylicum DSM 13864</name>
    <dbReference type="NCBI Taxonomy" id="1345695"/>
    <lineage>
        <taxon>Bacteria</taxon>
        <taxon>Bacillati</taxon>
        <taxon>Bacillota</taxon>
        <taxon>Clostridia</taxon>
        <taxon>Eubacteriales</taxon>
        <taxon>Clostridiaceae</taxon>
        <taxon>Clostridium</taxon>
    </lineage>
</organism>
<dbReference type="PATRIC" id="fig|1345695.3.peg.3930"/>
<dbReference type="Proteomes" id="UP000017118">
    <property type="component" value="Chromosome"/>
</dbReference>
<accession>U5MWL5</accession>
<dbReference type="HOGENOM" id="CLU_3116463_0_0_9"/>
<name>U5MWL5_CLOSA</name>
<protein>
    <submittedName>
        <fullName evidence="1">Uncharacterized protein</fullName>
    </submittedName>
</protein>
<dbReference type="GeneID" id="55477017"/>
<gene>
    <name evidence="1" type="ORF">CLSA_c39430</name>
</gene>
<sequence length="50" mass="5656">MKKWIGQEKLKIFLLLTIINYDYEVIKDESKGINNISSSSRLNSAIGLVA</sequence>
<dbReference type="AlphaFoldDB" id="U5MWL5"/>
<dbReference type="RefSeq" id="WP_022749203.1">
    <property type="nucleotide sequence ID" value="NC_022571.1"/>
</dbReference>
<keyword evidence="2" id="KW-1185">Reference proteome</keyword>
<proteinExistence type="predicted"/>